<reference evidence="1 2" key="1">
    <citation type="submission" date="2024-03" db="EMBL/GenBank/DDBJ databases">
        <authorList>
            <person name="Gkanogiannis A."/>
            <person name="Becerra Lopez-Lavalle L."/>
        </authorList>
    </citation>
    <scope>NUCLEOTIDE SEQUENCE [LARGE SCALE GENOMIC DNA]</scope>
</reference>
<dbReference type="EMBL" id="OZ021744">
    <property type="protein sequence ID" value="CAK9311586.1"/>
    <property type="molecule type" value="Genomic_DNA"/>
</dbReference>
<sequence length="64" mass="7537">MKGSVDQGNFMRLLILRIHLRRLTFSSNGAIWWGNRSINILEQLVSLKDRRNLEVPKNMLDKSR</sequence>
<evidence type="ECO:0000313" key="1">
    <source>
        <dbReference type="EMBL" id="CAK9311586.1"/>
    </source>
</evidence>
<keyword evidence="2" id="KW-1185">Reference proteome</keyword>
<accession>A0ABP0XXF2</accession>
<dbReference type="Proteomes" id="UP001642487">
    <property type="component" value="Chromosome 10"/>
</dbReference>
<protein>
    <submittedName>
        <fullName evidence="1">Uncharacterized protein</fullName>
    </submittedName>
</protein>
<evidence type="ECO:0000313" key="2">
    <source>
        <dbReference type="Proteomes" id="UP001642487"/>
    </source>
</evidence>
<organism evidence="1 2">
    <name type="scientific">Citrullus colocynthis</name>
    <name type="common">colocynth</name>
    <dbReference type="NCBI Taxonomy" id="252529"/>
    <lineage>
        <taxon>Eukaryota</taxon>
        <taxon>Viridiplantae</taxon>
        <taxon>Streptophyta</taxon>
        <taxon>Embryophyta</taxon>
        <taxon>Tracheophyta</taxon>
        <taxon>Spermatophyta</taxon>
        <taxon>Magnoliopsida</taxon>
        <taxon>eudicotyledons</taxon>
        <taxon>Gunneridae</taxon>
        <taxon>Pentapetalae</taxon>
        <taxon>rosids</taxon>
        <taxon>fabids</taxon>
        <taxon>Cucurbitales</taxon>
        <taxon>Cucurbitaceae</taxon>
        <taxon>Benincaseae</taxon>
        <taxon>Citrullus</taxon>
    </lineage>
</organism>
<gene>
    <name evidence="1" type="ORF">CITCOLO1_LOCUS3246</name>
</gene>
<name>A0ABP0XXF2_9ROSI</name>
<proteinExistence type="predicted"/>